<evidence type="ECO:0000256" key="12">
    <source>
        <dbReference type="SAM" id="MobiDB-lite"/>
    </source>
</evidence>
<feature type="region of interest" description="Disordered" evidence="12">
    <location>
        <begin position="1"/>
        <end position="78"/>
    </location>
</feature>
<dbReference type="InterPro" id="IPR019308">
    <property type="entry name" value="TMEM214"/>
</dbReference>
<gene>
    <name evidence="13" type="ORF">HU200_020815</name>
</gene>
<comment type="similarity">
    <text evidence="2">Belongs to the TMEM214 family.</text>
</comment>
<dbReference type="OrthoDB" id="10022292at2759"/>
<name>A0A835F0H5_9POAL</name>
<evidence type="ECO:0000256" key="8">
    <source>
        <dbReference type="ARBA" id="ARBA00023136"/>
    </source>
</evidence>
<dbReference type="Proteomes" id="UP000636709">
    <property type="component" value="Unassembled WGS sequence"/>
</dbReference>
<keyword evidence="9" id="KW-0325">Glycoprotein</keyword>
<proteinExistence type="inferred from homology"/>
<sequence>MAMDDVAGSSSMAAAASSDPSHGWQTVSYPKRNRKQAPRAAAPDLALQANGKGGIFDAVERRSQERHRALQQQLASRAADLDDARIAAATGSGYSDDEDSDEAAAPRQEGEPKKPKKPKVKKPKVTVAEAAALIDAENLAAHLIEISVTLSSPLKLRYANQISGGGDFGTDQDSDHLFRVQGSYENQQDIQLMRFADYFGRAFVTVSAAQFPWAKMFKESPVSKMVDVSYHFPRGFAISASTAVPLCHIPEPVIKTAGDWINQRSSDALGDFVLWCIDSIMSELSGPVAGPKGSKKAVQQSPRAQVAIFVVLAMTLRRKPEVLINVMPKIMGNNKYLGQEKLPIIVWVIAQASQGDLVTAMFCWAHSLFPTLCSKSGNPQARDLVLQLLERILSVPKARSILLNGAVRKGERLVPPVSFDLFLRATFPVSSARVKATERFEAAYPTIKELALAGPPGSKTVKQASKQLLPLCAEAIQEKNADVTREAVDVFIWCLTQNAESYKQWEKIYPENIEASVAVLSKIAIDWKDVSLKLNSEALKATVKNLKAENEAALESATDAGKQASIKEADKHCKAILGKLTRGATCLKSSLVVIALTVAAGFVLSPDMDLPAEWEKLQAMVSSHISF</sequence>
<protein>
    <submittedName>
        <fullName evidence="13">Uncharacterized protein</fullName>
    </submittedName>
</protein>
<evidence type="ECO:0000256" key="3">
    <source>
        <dbReference type="ARBA" id="ARBA00011720"/>
    </source>
</evidence>
<feature type="compositionally biased region" description="Low complexity" evidence="12">
    <location>
        <begin position="1"/>
        <end position="21"/>
    </location>
</feature>
<feature type="compositionally biased region" description="Basic residues" evidence="12">
    <location>
        <begin position="114"/>
        <end position="124"/>
    </location>
</feature>
<evidence type="ECO:0000256" key="9">
    <source>
        <dbReference type="ARBA" id="ARBA00023180"/>
    </source>
</evidence>
<evidence type="ECO:0000256" key="7">
    <source>
        <dbReference type="ARBA" id="ARBA00022989"/>
    </source>
</evidence>
<evidence type="ECO:0000256" key="4">
    <source>
        <dbReference type="ARBA" id="ARBA00022692"/>
    </source>
</evidence>
<comment type="subunit">
    <text evidence="3">Constitutively interacts with CASP4; required for the localization of procaspase 4 to the ER.</text>
</comment>
<comment type="subcellular location">
    <subcellularLocation>
        <location evidence="1">Endoplasmic reticulum membrane</location>
        <topology evidence="1">Multi-pass membrane protein</topology>
    </subcellularLocation>
</comment>
<keyword evidence="14" id="KW-1185">Reference proteome</keyword>
<organism evidence="13 14">
    <name type="scientific">Digitaria exilis</name>
    <dbReference type="NCBI Taxonomy" id="1010633"/>
    <lineage>
        <taxon>Eukaryota</taxon>
        <taxon>Viridiplantae</taxon>
        <taxon>Streptophyta</taxon>
        <taxon>Embryophyta</taxon>
        <taxon>Tracheophyta</taxon>
        <taxon>Spermatophyta</taxon>
        <taxon>Magnoliopsida</taxon>
        <taxon>Liliopsida</taxon>
        <taxon>Poales</taxon>
        <taxon>Poaceae</taxon>
        <taxon>PACMAD clade</taxon>
        <taxon>Panicoideae</taxon>
        <taxon>Panicodae</taxon>
        <taxon>Paniceae</taxon>
        <taxon>Anthephorinae</taxon>
        <taxon>Digitaria</taxon>
    </lineage>
</organism>
<keyword evidence="7" id="KW-1133">Transmembrane helix</keyword>
<dbReference type="Pfam" id="PF10151">
    <property type="entry name" value="TMEM214"/>
    <property type="match status" value="1"/>
</dbReference>
<dbReference type="GO" id="GO:0005789">
    <property type="term" value="C:endoplasmic reticulum membrane"/>
    <property type="evidence" value="ECO:0007669"/>
    <property type="project" value="UniProtKB-SubCell"/>
</dbReference>
<evidence type="ECO:0000313" key="14">
    <source>
        <dbReference type="Proteomes" id="UP000636709"/>
    </source>
</evidence>
<evidence type="ECO:0000256" key="11">
    <source>
        <dbReference type="SAM" id="Coils"/>
    </source>
</evidence>
<dbReference type="PANTHER" id="PTHR13448">
    <property type="entry name" value="TRANSMEMBRANE PROTEIN 214"/>
    <property type="match status" value="1"/>
</dbReference>
<dbReference type="AlphaFoldDB" id="A0A835F0H5"/>
<feature type="coiled-coil region" evidence="11">
    <location>
        <begin position="536"/>
        <end position="563"/>
    </location>
</feature>
<keyword evidence="11" id="KW-0175">Coiled coil</keyword>
<keyword evidence="5" id="KW-0053">Apoptosis</keyword>
<evidence type="ECO:0000256" key="10">
    <source>
        <dbReference type="ARBA" id="ARBA00024938"/>
    </source>
</evidence>
<evidence type="ECO:0000256" key="1">
    <source>
        <dbReference type="ARBA" id="ARBA00004477"/>
    </source>
</evidence>
<feature type="compositionally biased region" description="Basic and acidic residues" evidence="12">
    <location>
        <begin position="58"/>
        <end position="68"/>
    </location>
</feature>
<evidence type="ECO:0000313" key="13">
    <source>
        <dbReference type="EMBL" id="KAF8724555.1"/>
    </source>
</evidence>
<comment type="function">
    <text evidence="10">Critical mediator, in cooperation with CASP4, of endoplasmic reticulum-stress induced apoptosis. Required or the activation of CASP4 following endoplasmic reticulum stress.</text>
</comment>
<evidence type="ECO:0000256" key="2">
    <source>
        <dbReference type="ARBA" id="ARBA00007984"/>
    </source>
</evidence>
<evidence type="ECO:0000256" key="5">
    <source>
        <dbReference type="ARBA" id="ARBA00022703"/>
    </source>
</evidence>
<dbReference type="GO" id="GO:0005794">
    <property type="term" value="C:Golgi apparatus"/>
    <property type="evidence" value="ECO:0007669"/>
    <property type="project" value="TreeGrafter"/>
</dbReference>
<dbReference type="PANTHER" id="PTHR13448:SF0">
    <property type="entry name" value="TRANSMEMBRANE PROTEIN 214"/>
    <property type="match status" value="1"/>
</dbReference>
<reference evidence="13" key="1">
    <citation type="submission" date="2020-07" db="EMBL/GenBank/DDBJ databases">
        <title>Genome sequence and genetic diversity analysis of an under-domesticated orphan crop, white fonio (Digitaria exilis).</title>
        <authorList>
            <person name="Bennetzen J.L."/>
            <person name="Chen S."/>
            <person name="Ma X."/>
            <person name="Wang X."/>
            <person name="Yssel A.E.J."/>
            <person name="Chaluvadi S.R."/>
            <person name="Johnson M."/>
            <person name="Gangashetty P."/>
            <person name="Hamidou F."/>
            <person name="Sanogo M.D."/>
            <person name="Zwaenepoel A."/>
            <person name="Wallace J."/>
            <person name="Van De Peer Y."/>
            <person name="Van Deynze A."/>
        </authorList>
    </citation>
    <scope>NUCLEOTIDE SEQUENCE</scope>
    <source>
        <tissue evidence="13">Leaves</tissue>
    </source>
</reference>
<comment type="caution">
    <text evidence="13">The sequence shown here is derived from an EMBL/GenBank/DDBJ whole genome shotgun (WGS) entry which is preliminary data.</text>
</comment>
<dbReference type="EMBL" id="JACEFO010001661">
    <property type="protein sequence ID" value="KAF8724555.1"/>
    <property type="molecule type" value="Genomic_DNA"/>
</dbReference>
<feature type="region of interest" description="Disordered" evidence="12">
    <location>
        <begin position="90"/>
        <end position="124"/>
    </location>
</feature>
<keyword evidence="6" id="KW-0256">Endoplasmic reticulum</keyword>
<evidence type="ECO:0000256" key="6">
    <source>
        <dbReference type="ARBA" id="ARBA00022824"/>
    </source>
</evidence>
<keyword evidence="8" id="KW-0472">Membrane</keyword>
<accession>A0A835F0H5</accession>
<keyword evidence="4" id="KW-0812">Transmembrane</keyword>